<dbReference type="PROSITE" id="PS00028">
    <property type="entry name" value="ZINC_FINGER_C2H2_1"/>
    <property type="match status" value="1"/>
</dbReference>
<feature type="domain" description="C2H2-type" evidence="1">
    <location>
        <begin position="18"/>
        <end position="40"/>
    </location>
</feature>
<dbReference type="EMBL" id="OP765584">
    <property type="protein sequence ID" value="UZT29244.1"/>
    <property type="molecule type" value="Genomic_DNA"/>
</dbReference>
<protein>
    <submittedName>
        <fullName evidence="3">MIGE-like and Zn finger domain containing protein</fullName>
    </submittedName>
</protein>
<dbReference type="InterPro" id="IPR013087">
    <property type="entry name" value="Znf_C2H2_type"/>
</dbReference>
<sequence>MIKMINKKKSKNSENFTCNLCDFTCCKISNYKIHLQTTKHKNKENDKNDNKKMLDNAENFKCECGKIYKFQSGLCRHKKTCNYKKNNISCEIVEEDLDYKAMFLHVIKENNEFKEIMKKQQDQISELIPKVGNNNTTNNKFNINIFLNEQCKDAISINEFIQSIEISLKNLLTTKTKGIGIGLNDIINENMNKLSVYERPIHCTDKKRETLYVKHDKWEKDVDKTHTINMLKGLQLQQIKSLHLWKEAHPNYMEDEELKHEYMILVNKCTKPLSDSEKKLFKNLCDNTYIKDEELLIK</sequence>
<name>A0A9E8G562_9VIRU</name>
<proteinExistence type="predicted"/>
<organism evidence="3">
    <name type="scientific">Nucleocytoviricota sp</name>
    <dbReference type="NCBI Taxonomy" id="2809609"/>
    <lineage>
        <taxon>Viruses</taxon>
        <taxon>Varidnaviria</taxon>
        <taxon>Bamfordvirae</taxon>
        <taxon>Nucleocytoviricota</taxon>
    </lineage>
</organism>
<accession>A0A9E8G562</accession>
<dbReference type="EMBL" id="OP765507">
    <property type="protein sequence ID" value="UZT28892.1"/>
    <property type="molecule type" value="Genomic_DNA"/>
</dbReference>
<evidence type="ECO:0000259" key="1">
    <source>
        <dbReference type="PROSITE" id="PS00028"/>
    </source>
</evidence>
<evidence type="ECO:0000313" key="2">
    <source>
        <dbReference type="EMBL" id="UZT28892.1"/>
    </source>
</evidence>
<reference evidence="3" key="1">
    <citation type="submission" date="2022-11" db="EMBL/GenBank/DDBJ databases">
        <title>Genomics discovery of giant fungal viruses from subsurface oceanic crustal fluids.</title>
        <authorList>
            <person name="Bhattacharjee A.S."/>
            <person name="Schulz F."/>
            <person name="Woyke T."/>
            <person name="Orcutt B.N."/>
            <person name="Matinez Martinez J."/>
        </authorList>
    </citation>
    <scope>NUCLEOTIDE SEQUENCE</scope>
    <source>
        <strain evidence="2">VSAG1.JdFR</strain>
        <strain evidence="3">VSAG8.JdFR</strain>
    </source>
</reference>
<evidence type="ECO:0000313" key="3">
    <source>
        <dbReference type="EMBL" id="UZT29244.1"/>
    </source>
</evidence>